<feature type="chain" id="PRO_5002202553" evidence="1">
    <location>
        <begin position="18"/>
        <end position="107"/>
    </location>
</feature>
<dbReference type="AlphaFoldDB" id="A0A0C9S3M3"/>
<proteinExistence type="evidence at transcript level"/>
<sequence>MKIAFCFLVSILHVFNAIPECASSSKSSYQPPCHGECIYHDPFDACGADCICYKLVGFDDGFCGSYEGLYSGEMDESDIHGIFTRDQLNYQLKKRGKQPVNASRSSA</sequence>
<feature type="signal peptide" evidence="1">
    <location>
        <begin position="1"/>
        <end position="17"/>
    </location>
</feature>
<name>A0A0C9S3M3_AMBAM</name>
<dbReference type="EMBL" id="GBZX01000971">
    <property type="protein sequence ID" value="JAG91769.1"/>
    <property type="molecule type" value="mRNA"/>
</dbReference>
<reference evidence="2" key="1">
    <citation type="journal article" date="2015" name="PLoS ONE">
        <title>An Insight into the Sialome of the Lone Star Tick, Amblyomma americanum, with a Glimpse on Its Time Dependent Gene Expression.</title>
        <authorList>
            <person name="Karim S."/>
            <person name="Ribeiro J.M."/>
        </authorList>
    </citation>
    <scope>NUCLEOTIDE SEQUENCE</scope>
    <source>
        <tissue evidence="2">Salivary gland</tissue>
    </source>
</reference>
<evidence type="ECO:0000313" key="2">
    <source>
        <dbReference type="EMBL" id="JAG91769.1"/>
    </source>
</evidence>
<evidence type="ECO:0000256" key="1">
    <source>
        <dbReference type="SAM" id="SignalP"/>
    </source>
</evidence>
<keyword evidence="1" id="KW-0732">Signal</keyword>
<protein>
    <submittedName>
        <fullName evidence="2">Putative secreted protein</fullName>
    </submittedName>
</protein>
<accession>A0A0C9S3M3</accession>
<organism evidence="2">
    <name type="scientific">Amblyomma americanum</name>
    <name type="common">Lone star tick</name>
    <dbReference type="NCBI Taxonomy" id="6943"/>
    <lineage>
        <taxon>Eukaryota</taxon>
        <taxon>Metazoa</taxon>
        <taxon>Ecdysozoa</taxon>
        <taxon>Arthropoda</taxon>
        <taxon>Chelicerata</taxon>
        <taxon>Arachnida</taxon>
        <taxon>Acari</taxon>
        <taxon>Parasitiformes</taxon>
        <taxon>Ixodida</taxon>
        <taxon>Ixodoidea</taxon>
        <taxon>Ixodidae</taxon>
        <taxon>Amblyomminae</taxon>
        <taxon>Amblyomma</taxon>
    </lineage>
</organism>